<evidence type="ECO:0000313" key="2">
    <source>
        <dbReference type="Proteomes" id="UP001283361"/>
    </source>
</evidence>
<name>A0AAE1AZH1_9GAST</name>
<accession>A0AAE1AZH1</accession>
<comment type="caution">
    <text evidence="1">The sequence shown here is derived from an EMBL/GenBank/DDBJ whole genome shotgun (WGS) entry which is preliminary data.</text>
</comment>
<protein>
    <submittedName>
        <fullName evidence="1">Uncharacterized protein</fullName>
    </submittedName>
</protein>
<dbReference type="EMBL" id="JAWDGP010001006">
    <property type="protein sequence ID" value="KAK3795717.1"/>
    <property type="molecule type" value="Genomic_DNA"/>
</dbReference>
<reference evidence="1" key="1">
    <citation type="journal article" date="2023" name="G3 (Bethesda)">
        <title>A reference genome for the long-term kleptoplast-retaining sea slug Elysia crispata morphotype clarki.</title>
        <authorList>
            <person name="Eastman K.E."/>
            <person name="Pendleton A.L."/>
            <person name="Shaikh M.A."/>
            <person name="Suttiyut T."/>
            <person name="Ogas R."/>
            <person name="Tomko P."/>
            <person name="Gavelis G."/>
            <person name="Widhalm J.R."/>
            <person name="Wisecaver J.H."/>
        </authorList>
    </citation>
    <scope>NUCLEOTIDE SEQUENCE</scope>
    <source>
        <strain evidence="1">ECLA1</strain>
    </source>
</reference>
<organism evidence="1 2">
    <name type="scientific">Elysia crispata</name>
    <name type="common">lettuce slug</name>
    <dbReference type="NCBI Taxonomy" id="231223"/>
    <lineage>
        <taxon>Eukaryota</taxon>
        <taxon>Metazoa</taxon>
        <taxon>Spiralia</taxon>
        <taxon>Lophotrochozoa</taxon>
        <taxon>Mollusca</taxon>
        <taxon>Gastropoda</taxon>
        <taxon>Heterobranchia</taxon>
        <taxon>Euthyneura</taxon>
        <taxon>Panpulmonata</taxon>
        <taxon>Sacoglossa</taxon>
        <taxon>Placobranchoidea</taxon>
        <taxon>Plakobranchidae</taxon>
        <taxon>Elysia</taxon>
    </lineage>
</organism>
<evidence type="ECO:0000313" key="1">
    <source>
        <dbReference type="EMBL" id="KAK3795717.1"/>
    </source>
</evidence>
<dbReference type="Proteomes" id="UP001283361">
    <property type="component" value="Unassembled WGS sequence"/>
</dbReference>
<dbReference type="AlphaFoldDB" id="A0AAE1AZH1"/>
<sequence length="88" mass="10586">MSRSTLRLLFEFLCYRFLVMLHFDLKQPLWQRFSNPIMSITVYIAIHVHRCVYGLSIQTDQRYSPSRLTRGTVILRSHNLTHKFSKRD</sequence>
<gene>
    <name evidence="1" type="ORF">RRG08_000917</name>
</gene>
<keyword evidence="2" id="KW-1185">Reference proteome</keyword>
<proteinExistence type="predicted"/>